<feature type="region of interest" description="Disordered" evidence="1">
    <location>
        <begin position="1"/>
        <end position="31"/>
    </location>
</feature>
<dbReference type="Proteomes" id="UP001240150">
    <property type="component" value="Chromosome"/>
</dbReference>
<dbReference type="SUPFAM" id="SSF51430">
    <property type="entry name" value="NAD(P)-linked oxidoreductase"/>
    <property type="match status" value="1"/>
</dbReference>
<feature type="compositionally biased region" description="Low complexity" evidence="1">
    <location>
        <begin position="1"/>
        <end position="16"/>
    </location>
</feature>
<organism evidence="2 3">
    <name type="scientific">Actinoplanes oblitus</name>
    <dbReference type="NCBI Taxonomy" id="3040509"/>
    <lineage>
        <taxon>Bacteria</taxon>
        <taxon>Bacillati</taxon>
        <taxon>Actinomycetota</taxon>
        <taxon>Actinomycetes</taxon>
        <taxon>Micromonosporales</taxon>
        <taxon>Micromonosporaceae</taxon>
        <taxon>Actinoplanes</taxon>
    </lineage>
</organism>
<evidence type="ECO:0008006" key="4">
    <source>
        <dbReference type="Google" id="ProtNLM"/>
    </source>
</evidence>
<keyword evidence="3" id="KW-1185">Reference proteome</keyword>
<dbReference type="EMBL" id="CP126980">
    <property type="protein sequence ID" value="WIM99754.1"/>
    <property type="molecule type" value="Genomic_DNA"/>
</dbReference>
<gene>
    <name evidence="2" type="ORF">ACTOB_003416</name>
</gene>
<evidence type="ECO:0000256" key="1">
    <source>
        <dbReference type="SAM" id="MobiDB-lite"/>
    </source>
</evidence>
<accession>A0ABY8WPC5</accession>
<evidence type="ECO:0000313" key="2">
    <source>
        <dbReference type="EMBL" id="WIM99754.1"/>
    </source>
</evidence>
<name>A0ABY8WPC5_9ACTN</name>
<reference evidence="2 3" key="1">
    <citation type="submission" date="2023-06" db="EMBL/GenBank/DDBJ databases">
        <authorList>
            <person name="Yushchuk O."/>
            <person name="Binda E."/>
            <person name="Ruckert-Reed C."/>
            <person name="Fedorenko V."/>
            <person name="Kalinowski J."/>
            <person name="Marinelli F."/>
        </authorList>
    </citation>
    <scope>NUCLEOTIDE SEQUENCE [LARGE SCALE GENOMIC DNA]</scope>
    <source>
        <strain evidence="2 3">NRRL 3884</strain>
    </source>
</reference>
<evidence type="ECO:0000313" key="3">
    <source>
        <dbReference type="Proteomes" id="UP001240150"/>
    </source>
</evidence>
<dbReference type="RefSeq" id="WP_284921192.1">
    <property type="nucleotide sequence ID" value="NZ_CP126980.1"/>
</dbReference>
<proteinExistence type="predicted"/>
<dbReference type="InterPro" id="IPR036812">
    <property type="entry name" value="NAD(P)_OxRdtase_dom_sf"/>
</dbReference>
<protein>
    <recommendedName>
        <fullName evidence="4">NADP-dependent oxidoreductase domain-containing protein</fullName>
    </recommendedName>
</protein>
<sequence>MVVRGGSRQRGSPSRGAQGVGEQGEPPGRAARVAAAGSAWTPAQTGLAWLLHRAPDVLLIPGTATLASLTANMAVANVPREVTAALG</sequence>
<dbReference type="Gene3D" id="3.20.20.100">
    <property type="entry name" value="NADP-dependent oxidoreductase domain"/>
    <property type="match status" value="1"/>
</dbReference>